<dbReference type="EMBL" id="BARS01053324">
    <property type="protein sequence ID" value="GAG50657.1"/>
    <property type="molecule type" value="Genomic_DNA"/>
</dbReference>
<sequence>VGNLILNTGRADFNNVHSIMSFDINCDFVSEYIVPGSTGGFYLNVERHGGGPGPDLGTFFTQEFSQTPPGKRNSVAAVKYAAGNITGIFFNSVDVEFDHSKWTAEHSVQGPVPIGVSVPGWEYNSPL</sequence>
<comment type="caution">
    <text evidence="1">The sequence shown here is derived from an EMBL/GenBank/DDBJ whole genome shotgun (WGS) entry which is preliminary data.</text>
</comment>
<gene>
    <name evidence="1" type="ORF">S01H1_79147</name>
</gene>
<reference evidence="1" key="1">
    <citation type="journal article" date="2014" name="Front. Microbiol.">
        <title>High frequency of phylogenetically diverse reductive dehalogenase-homologous genes in deep subseafloor sedimentary metagenomes.</title>
        <authorList>
            <person name="Kawai M."/>
            <person name="Futagami T."/>
            <person name="Toyoda A."/>
            <person name="Takaki Y."/>
            <person name="Nishi S."/>
            <person name="Hori S."/>
            <person name="Arai W."/>
            <person name="Tsubouchi T."/>
            <person name="Morono Y."/>
            <person name="Uchiyama I."/>
            <person name="Ito T."/>
            <person name="Fujiyama A."/>
            <person name="Inagaki F."/>
            <person name="Takami H."/>
        </authorList>
    </citation>
    <scope>NUCLEOTIDE SEQUENCE</scope>
    <source>
        <strain evidence="1">Expedition CK06-06</strain>
    </source>
</reference>
<feature type="non-terminal residue" evidence="1">
    <location>
        <position position="1"/>
    </location>
</feature>
<accession>X0YVI9</accession>
<name>X0YVI9_9ZZZZ</name>
<protein>
    <submittedName>
        <fullName evidence="1">Uncharacterized protein</fullName>
    </submittedName>
</protein>
<proteinExistence type="predicted"/>
<evidence type="ECO:0000313" key="1">
    <source>
        <dbReference type="EMBL" id="GAG50657.1"/>
    </source>
</evidence>
<organism evidence="1">
    <name type="scientific">marine sediment metagenome</name>
    <dbReference type="NCBI Taxonomy" id="412755"/>
    <lineage>
        <taxon>unclassified sequences</taxon>
        <taxon>metagenomes</taxon>
        <taxon>ecological metagenomes</taxon>
    </lineage>
</organism>
<dbReference type="AlphaFoldDB" id="X0YVI9"/>